<evidence type="ECO:0000313" key="3">
    <source>
        <dbReference type="Proteomes" id="UP000220527"/>
    </source>
</evidence>
<comment type="caution">
    <text evidence="2">The sequence shown here is derived from an EMBL/GenBank/DDBJ whole genome shotgun (WGS) entry which is preliminary data.</text>
</comment>
<proteinExistence type="predicted"/>
<name>A0A2A6REM9_9CHLR</name>
<accession>A0A2A6REM9</accession>
<keyword evidence="1" id="KW-0812">Transmembrane</keyword>
<evidence type="ECO:0000313" key="2">
    <source>
        <dbReference type="EMBL" id="PDW01517.1"/>
    </source>
</evidence>
<reference evidence="3" key="1">
    <citation type="submission" date="2017-08" db="EMBL/GenBank/DDBJ databases">
        <authorList>
            <person name="Grouzdev D.S."/>
            <person name="Gaisin V.A."/>
            <person name="Rysina M.S."/>
            <person name="Gorlenko V.M."/>
        </authorList>
    </citation>
    <scope>NUCLEOTIDE SEQUENCE [LARGE SCALE GENOMIC DNA]</scope>
    <source>
        <strain evidence="3">Kir15-3F</strain>
    </source>
</reference>
<sequence>MRDPLTTVLGLVAVTIFAGIFVFVLLRYGTSPERRHSFILGYPPTLFPNQQLVALPALIALAASQARLMQVYAKLQPRSTAQVWLHAYLTELRGIMDAAYKAAEVALIYEHTELLDRIATEVATSERSIAQEAMRHLLHNERDLDLMALDVRLATLQRFARELARA</sequence>
<dbReference type="Proteomes" id="UP000220527">
    <property type="component" value="Unassembled WGS sequence"/>
</dbReference>
<feature type="transmembrane region" description="Helical" evidence="1">
    <location>
        <begin position="6"/>
        <end position="26"/>
    </location>
</feature>
<dbReference type="AlphaFoldDB" id="A0A2A6REM9"/>
<keyword evidence="3" id="KW-1185">Reference proteome</keyword>
<protein>
    <submittedName>
        <fullName evidence="2">Uncharacterized protein</fullName>
    </submittedName>
</protein>
<organism evidence="2 3">
    <name type="scientific">Candidatus Viridilinea mediisalina</name>
    <dbReference type="NCBI Taxonomy" id="2024553"/>
    <lineage>
        <taxon>Bacteria</taxon>
        <taxon>Bacillati</taxon>
        <taxon>Chloroflexota</taxon>
        <taxon>Chloroflexia</taxon>
        <taxon>Chloroflexales</taxon>
        <taxon>Chloroflexineae</taxon>
        <taxon>Oscillochloridaceae</taxon>
        <taxon>Candidatus Viridilinea</taxon>
    </lineage>
</organism>
<keyword evidence="1" id="KW-1133">Transmembrane helix</keyword>
<dbReference type="RefSeq" id="WP_097645613.1">
    <property type="nucleotide sequence ID" value="NZ_NQWI01000132.1"/>
</dbReference>
<keyword evidence="1" id="KW-0472">Membrane</keyword>
<evidence type="ECO:0000256" key="1">
    <source>
        <dbReference type="SAM" id="Phobius"/>
    </source>
</evidence>
<dbReference type="EMBL" id="NQWI01000132">
    <property type="protein sequence ID" value="PDW01517.1"/>
    <property type="molecule type" value="Genomic_DNA"/>
</dbReference>
<gene>
    <name evidence="2" type="ORF">CJ255_18690</name>
</gene>